<dbReference type="EMBL" id="FMYI01000006">
    <property type="protein sequence ID" value="SDC30793.1"/>
    <property type="molecule type" value="Genomic_DNA"/>
</dbReference>
<reference evidence="2" key="1">
    <citation type="submission" date="2016-09" db="EMBL/GenBank/DDBJ databases">
        <authorList>
            <person name="Varghese N."/>
            <person name="Submissions S."/>
        </authorList>
    </citation>
    <scope>NUCLEOTIDE SEQUENCE [LARGE SCALE GENOMIC DNA]</scope>
    <source>
        <strain evidence="2">S5</strain>
    </source>
</reference>
<dbReference type="Proteomes" id="UP000242949">
    <property type="component" value="Unassembled WGS sequence"/>
</dbReference>
<evidence type="ECO:0000313" key="1">
    <source>
        <dbReference type="EMBL" id="SDC30793.1"/>
    </source>
</evidence>
<gene>
    <name evidence="1" type="ORF">SAMN05421734_106102</name>
</gene>
<dbReference type="OrthoDB" id="2967782at2"/>
<protein>
    <submittedName>
        <fullName evidence="1">Uncharacterized protein</fullName>
    </submittedName>
</protein>
<sequence>MKKEWYDYIKNVEFGAKDQLNSDFEVLSFLAMTPDEIKGSIDHYLNIDTYTISRFRSQMDTFAYIMNQMSKDSSIYVVPTPIQEKGKPVIFYQLDVPLSIKDAIGLGLGVIRYLSGDQKGEIYYYSFVKDEDDQRELMEEAKAIERIKSYTLLQLSHEKRKKGNDRIIQSSKESLIFTDESRMLHQLAKLDFY</sequence>
<dbReference type="STRING" id="1612202.SAMN05421734_106102"/>
<proteinExistence type="predicted"/>
<keyword evidence="2" id="KW-1185">Reference proteome</keyword>
<name>A0A1G6KIJ5_9BACI</name>
<accession>A0A1G6KIJ5</accession>
<evidence type="ECO:0000313" key="2">
    <source>
        <dbReference type="Proteomes" id="UP000242949"/>
    </source>
</evidence>
<organism evidence="1 2">
    <name type="scientific">Pelagirhabdus alkalitolerans</name>
    <dbReference type="NCBI Taxonomy" id="1612202"/>
    <lineage>
        <taxon>Bacteria</taxon>
        <taxon>Bacillati</taxon>
        <taxon>Bacillota</taxon>
        <taxon>Bacilli</taxon>
        <taxon>Bacillales</taxon>
        <taxon>Bacillaceae</taxon>
        <taxon>Pelagirhabdus</taxon>
    </lineage>
</organism>
<dbReference type="RefSeq" id="WP_090795957.1">
    <property type="nucleotide sequence ID" value="NZ_FMYI01000006.1"/>
</dbReference>
<dbReference type="AlphaFoldDB" id="A0A1G6KIJ5"/>